<dbReference type="EMBL" id="CM042015">
    <property type="protein sequence ID" value="KAI3709851.1"/>
    <property type="molecule type" value="Genomic_DNA"/>
</dbReference>
<organism evidence="1 2">
    <name type="scientific">Cichorium intybus</name>
    <name type="common">Chicory</name>
    <dbReference type="NCBI Taxonomy" id="13427"/>
    <lineage>
        <taxon>Eukaryota</taxon>
        <taxon>Viridiplantae</taxon>
        <taxon>Streptophyta</taxon>
        <taxon>Embryophyta</taxon>
        <taxon>Tracheophyta</taxon>
        <taxon>Spermatophyta</taxon>
        <taxon>Magnoliopsida</taxon>
        <taxon>eudicotyledons</taxon>
        <taxon>Gunneridae</taxon>
        <taxon>Pentapetalae</taxon>
        <taxon>asterids</taxon>
        <taxon>campanulids</taxon>
        <taxon>Asterales</taxon>
        <taxon>Asteraceae</taxon>
        <taxon>Cichorioideae</taxon>
        <taxon>Cichorieae</taxon>
        <taxon>Cichoriinae</taxon>
        <taxon>Cichorium</taxon>
    </lineage>
</organism>
<protein>
    <submittedName>
        <fullName evidence="1">Uncharacterized protein</fullName>
    </submittedName>
</protein>
<accession>A0ACB9AIP1</accession>
<comment type="caution">
    <text evidence="1">The sequence shown here is derived from an EMBL/GenBank/DDBJ whole genome shotgun (WGS) entry which is preliminary data.</text>
</comment>
<reference evidence="1 2" key="2">
    <citation type="journal article" date="2022" name="Mol. Ecol. Resour.">
        <title>The genomes of chicory, endive, great burdock and yacon provide insights into Asteraceae paleo-polyploidization history and plant inulin production.</title>
        <authorList>
            <person name="Fan W."/>
            <person name="Wang S."/>
            <person name="Wang H."/>
            <person name="Wang A."/>
            <person name="Jiang F."/>
            <person name="Liu H."/>
            <person name="Zhao H."/>
            <person name="Xu D."/>
            <person name="Zhang Y."/>
        </authorList>
    </citation>
    <scope>NUCLEOTIDE SEQUENCE [LARGE SCALE GENOMIC DNA]</scope>
    <source>
        <strain evidence="2">cv. Punajuju</strain>
        <tissue evidence="1">Leaves</tissue>
    </source>
</reference>
<gene>
    <name evidence="1" type="ORF">L2E82_39619</name>
</gene>
<dbReference type="Proteomes" id="UP001055811">
    <property type="component" value="Linkage Group LG07"/>
</dbReference>
<proteinExistence type="predicted"/>
<evidence type="ECO:0000313" key="2">
    <source>
        <dbReference type="Proteomes" id="UP001055811"/>
    </source>
</evidence>
<reference evidence="2" key="1">
    <citation type="journal article" date="2022" name="Mol. Ecol. Resour.">
        <title>The genomes of chicory, endive, great burdock and yacon provide insights into Asteraceae palaeo-polyploidization history and plant inulin production.</title>
        <authorList>
            <person name="Fan W."/>
            <person name="Wang S."/>
            <person name="Wang H."/>
            <person name="Wang A."/>
            <person name="Jiang F."/>
            <person name="Liu H."/>
            <person name="Zhao H."/>
            <person name="Xu D."/>
            <person name="Zhang Y."/>
        </authorList>
    </citation>
    <scope>NUCLEOTIDE SEQUENCE [LARGE SCALE GENOMIC DNA]</scope>
    <source>
        <strain evidence="2">cv. Punajuju</strain>
    </source>
</reference>
<evidence type="ECO:0000313" key="1">
    <source>
        <dbReference type="EMBL" id="KAI3709851.1"/>
    </source>
</evidence>
<name>A0ACB9AIP1_CICIN</name>
<sequence>MIMAMGAATTMAMSGGLVDSQVPNWEDVNGISTDSLSEDEEKTIKCHFLFHGSNFVFLRVLLYILSLMSLSR</sequence>
<keyword evidence="2" id="KW-1185">Reference proteome</keyword>